<dbReference type="NCBIfam" id="TIGR00360">
    <property type="entry name" value="ComEC_N-term"/>
    <property type="match status" value="1"/>
</dbReference>
<evidence type="ECO:0000256" key="2">
    <source>
        <dbReference type="ARBA" id="ARBA00022475"/>
    </source>
</evidence>
<dbReference type="PANTHER" id="PTHR30619:SF7">
    <property type="entry name" value="BETA-LACTAMASE DOMAIN PROTEIN"/>
    <property type="match status" value="1"/>
</dbReference>
<dbReference type="InterPro" id="IPR052159">
    <property type="entry name" value="Competence_DNA_uptake"/>
</dbReference>
<organism evidence="9 10">
    <name type="scientific">Dietzia timorensis</name>
    <dbReference type="NCBI Taxonomy" id="499555"/>
    <lineage>
        <taxon>Bacteria</taxon>
        <taxon>Bacillati</taxon>
        <taxon>Actinomycetota</taxon>
        <taxon>Actinomycetes</taxon>
        <taxon>Mycobacteriales</taxon>
        <taxon>Dietziaceae</taxon>
        <taxon>Dietzia</taxon>
    </lineage>
</organism>
<evidence type="ECO:0000313" key="9">
    <source>
        <dbReference type="EMBL" id="ANI92020.1"/>
    </source>
</evidence>
<evidence type="ECO:0000256" key="1">
    <source>
        <dbReference type="ARBA" id="ARBA00004651"/>
    </source>
</evidence>
<feature type="transmembrane region" description="Helical" evidence="6">
    <location>
        <begin position="447"/>
        <end position="465"/>
    </location>
</feature>
<evidence type="ECO:0000259" key="8">
    <source>
        <dbReference type="Pfam" id="PF03772"/>
    </source>
</evidence>
<feature type="transmembrane region" description="Helical" evidence="6">
    <location>
        <begin position="407"/>
        <end position="427"/>
    </location>
</feature>
<proteinExistence type="predicted"/>
<keyword evidence="4 6" id="KW-1133">Transmembrane helix</keyword>
<feature type="signal peptide" evidence="7">
    <location>
        <begin position="1"/>
        <end position="22"/>
    </location>
</feature>
<keyword evidence="10" id="KW-1185">Reference proteome</keyword>
<reference evidence="9 10" key="1">
    <citation type="submission" date="2016-06" db="EMBL/GenBank/DDBJ databases">
        <title>Complete genome sequence of a saline-alkali tolerant type strain Dietzia timorensis ID05-A0528T.</title>
        <authorList>
            <person name="Wu X."/>
        </authorList>
    </citation>
    <scope>NUCLEOTIDE SEQUENCE [LARGE SCALE GENOMIC DNA]</scope>
    <source>
        <strain evidence="9 10">ID05-A0528</strain>
    </source>
</reference>
<evidence type="ECO:0000313" key="10">
    <source>
        <dbReference type="Proteomes" id="UP000186104"/>
    </source>
</evidence>
<name>A0A173LN76_9ACTN</name>
<protein>
    <recommendedName>
        <fullName evidence="8">ComEC/Rec2-related protein domain-containing protein</fullName>
    </recommendedName>
</protein>
<dbReference type="GO" id="GO:0005886">
    <property type="term" value="C:plasma membrane"/>
    <property type="evidence" value="ECO:0007669"/>
    <property type="project" value="UniProtKB-SubCell"/>
</dbReference>
<keyword evidence="5 6" id="KW-0472">Membrane</keyword>
<keyword evidence="3 6" id="KW-0812">Transmembrane</keyword>
<feature type="transmembrane region" description="Helical" evidence="6">
    <location>
        <begin position="275"/>
        <end position="292"/>
    </location>
</feature>
<dbReference type="InterPro" id="IPR004477">
    <property type="entry name" value="ComEC_N"/>
</dbReference>
<evidence type="ECO:0000256" key="3">
    <source>
        <dbReference type="ARBA" id="ARBA00022692"/>
    </source>
</evidence>
<dbReference type="OrthoDB" id="7177610at2"/>
<evidence type="ECO:0000256" key="5">
    <source>
        <dbReference type="ARBA" id="ARBA00023136"/>
    </source>
</evidence>
<dbReference type="EMBL" id="CP015961">
    <property type="protein sequence ID" value="ANI92020.1"/>
    <property type="molecule type" value="Genomic_DNA"/>
</dbReference>
<dbReference type="RefSeq" id="WP_075844878.1">
    <property type="nucleotide sequence ID" value="NZ_CP015961.1"/>
</dbReference>
<feature type="transmembrane region" description="Helical" evidence="6">
    <location>
        <begin position="321"/>
        <end position="338"/>
    </location>
</feature>
<evidence type="ECO:0000256" key="4">
    <source>
        <dbReference type="ARBA" id="ARBA00022989"/>
    </source>
</evidence>
<accession>A0A173LN76</accession>
<keyword evidence="7" id="KW-0732">Signal</keyword>
<feature type="transmembrane region" description="Helical" evidence="6">
    <location>
        <begin position="69"/>
        <end position="92"/>
    </location>
</feature>
<keyword evidence="2" id="KW-1003">Cell membrane</keyword>
<dbReference type="KEGG" id="dtm:BJL86_1235"/>
<evidence type="ECO:0000256" key="6">
    <source>
        <dbReference type="SAM" id="Phobius"/>
    </source>
</evidence>
<feature type="transmembrane region" description="Helical" evidence="6">
    <location>
        <begin position="298"/>
        <end position="314"/>
    </location>
</feature>
<dbReference type="STRING" id="499555.BJL86_1235"/>
<sequence length="504" mass="51574">MRLVPAAAVAFGTTLAVGSVDANVSAAVAVCTLCAAVMSAVVAFCWTGIGAGTLTTDKTSKQNGRFEQLLMLAVCCLTAAVVCGLGSLHAMAHHRNILAGSEPVRATVTIDVRAIPRMASGGTVVINANVVEAGMGQQTWSMRTAATVFASGDEWLWVEPGSRIRSVMTTSSGHDPEILLTPISAPQTIRGPTGFYAMASSVRTNLHSAAEGLPAPTDALLPSMVLGDQRRVPEELGENFLASGLSHLAAVSGANIAYVLGATLFLMSWSGAHRLVRLVVGAGAVAAFVCVVGPEPSVMRAGAMAAISVYALATGRSRQSLSLLAAVVLAFSVAGPATVRTLGFVLSVAATAGIVIAASPCERVLAGAIRSVWSIIQFRWRRCRGLAQCDPRRSGNDSISRRGPTTFFSALVALAVVAHLSTAPILGATGRAVSPWAIAKNIAVAPAVPWVTVAGTAAAAIAPAAPPVARVLAWTCVPSLWWTATVAGIGEDASGRGNDVGGER</sequence>
<comment type="subcellular location">
    <subcellularLocation>
        <location evidence="1">Cell membrane</location>
        <topology evidence="1">Multi-pass membrane protein</topology>
    </subcellularLocation>
</comment>
<dbReference type="AlphaFoldDB" id="A0A173LN76"/>
<dbReference type="PANTHER" id="PTHR30619">
    <property type="entry name" value="DNA INTERNALIZATION/COMPETENCE PROTEIN COMEC/REC2"/>
    <property type="match status" value="1"/>
</dbReference>
<feature type="transmembrane region" description="Helical" evidence="6">
    <location>
        <begin position="248"/>
        <end position="268"/>
    </location>
</feature>
<feature type="domain" description="ComEC/Rec2-related protein" evidence="8">
    <location>
        <begin position="224"/>
        <end position="487"/>
    </location>
</feature>
<feature type="chain" id="PRO_5039529710" description="ComEC/Rec2-related protein domain-containing protein" evidence="7">
    <location>
        <begin position="23"/>
        <end position="504"/>
    </location>
</feature>
<evidence type="ECO:0000256" key="7">
    <source>
        <dbReference type="SAM" id="SignalP"/>
    </source>
</evidence>
<dbReference type="Pfam" id="PF03772">
    <property type="entry name" value="Competence"/>
    <property type="match status" value="1"/>
</dbReference>
<gene>
    <name evidence="9" type="ORF">BJL86_1235</name>
</gene>
<feature type="transmembrane region" description="Helical" evidence="6">
    <location>
        <begin position="26"/>
        <end position="49"/>
    </location>
</feature>
<dbReference type="Proteomes" id="UP000186104">
    <property type="component" value="Chromosome"/>
</dbReference>